<evidence type="ECO:0000313" key="3">
    <source>
        <dbReference type="Proteomes" id="UP001140510"/>
    </source>
</evidence>
<gene>
    <name evidence="2" type="ORF">N0V91_002819</name>
</gene>
<evidence type="ECO:0000259" key="1">
    <source>
        <dbReference type="Pfam" id="PF00724"/>
    </source>
</evidence>
<dbReference type="AlphaFoldDB" id="A0A9W8ZJE0"/>
<dbReference type="InterPro" id="IPR045247">
    <property type="entry name" value="Oye-like"/>
</dbReference>
<dbReference type="Pfam" id="PF00724">
    <property type="entry name" value="Oxidored_FMN"/>
    <property type="match status" value="1"/>
</dbReference>
<reference evidence="2" key="1">
    <citation type="submission" date="2022-10" db="EMBL/GenBank/DDBJ databases">
        <title>Tapping the CABI collections for fungal endophytes: first genome assemblies for Collariella, Neodidymelliopsis, Ascochyta clinopodiicola, Didymella pomorum, Didymosphaeria variabile, Neocosmospora piperis and Neocucurbitaria cava.</title>
        <authorList>
            <person name="Hill R."/>
        </authorList>
    </citation>
    <scope>NUCLEOTIDE SEQUENCE</scope>
    <source>
        <strain evidence="2">IMI 355091</strain>
    </source>
</reference>
<dbReference type="SUPFAM" id="SSF51395">
    <property type="entry name" value="FMN-linked oxidoreductases"/>
    <property type="match status" value="1"/>
</dbReference>
<dbReference type="InterPro" id="IPR013785">
    <property type="entry name" value="Aldolase_TIM"/>
</dbReference>
<proteinExistence type="predicted"/>
<dbReference type="GO" id="GO:0010181">
    <property type="term" value="F:FMN binding"/>
    <property type="evidence" value="ECO:0007669"/>
    <property type="project" value="InterPro"/>
</dbReference>
<dbReference type="InterPro" id="IPR001155">
    <property type="entry name" value="OxRdtase_FMN_N"/>
</dbReference>
<dbReference type="GO" id="GO:0016491">
    <property type="term" value="F:oxidoreductase activity"/>
    <property type="evidence" value="ECO:0007669"/>
    <property type="project" value="InterPro"/>
</dbReference>
<dbReference type="Gene3D" id="3.20.20.70">
    <property type="entry name" value="Aldolase class I"/>
    <property type="match status" value="1"/>
</dbReference>
<comment type="caution">
    <text evidence="2">The sequence shown here is derived from an EMBL/GenBank/DDBJ whole genome shotgun (WGS) entry which is preliminary data.</text>
</comment>
<evidence type="ECO:0000313" key="2">
    <source>
        <dbReference type="EMBL" id="KAJ4409005.1"/>
    </source>
</evidence>
<keyword evidence="3" id="KW-1185">Reference proteome</keyword>
<feature type="domain" description="NADH:flavin oxidoreductase/NADH oxidase N-terminal" evidence="1">
    <location>
        <begin position="12"/>
        <end position="365"/>
    </location>
</feature>
<dbReference type="OrthoDB" id="276546at2759"/>
<protein>
    <recommendedName>
        <fullName evidence="1">NADH:flavin oxidoreductase/NADH oxidase N-terminal domain-containing protein</fullName>
    </recommendedName>
</protein>
<dbReference type="PANTHER" id="PTHR22893:SF91">
    <property type="entry name" value="NADPH DEHYDROGENASE 2-RELATED"/>
    <property type="match status" value="1"/>
</dbReference>
<dbReference type="EMBL" id="JAPEVA010000013">
    <property type="protein sequence ID" value="KAJ4409005.1"/>
    <property type="molecule type" value="Genomic_DNA"/>
</dbReference>
<organism evidence="2 3">
    <name type="scientific">Didymella pomorum</name>
    <dbReference type="NCBI Taxonomy" id="749634"/>
    <lineage>
        <taxon>Eukaryota</taxon>
        <taxon>Fungi</taxon>
        <taxon>Dikarya</taxon>
        <taxon>Ascomycota</taxon>
        <taxon>Pezizomycotina</taxon>
        <taxon>Dothideomycetes</taxon>
        <taxon>Pleosporomycetidae</taxon>
        <taxon>Pleosporales</taxon>
        <taxon>Pleosporineae</taxon>
        <taxon>Didymellaceae</taxon>
        <taxon>Didymella</taxon>
    </lineage>
</organism>
<name>A0A9W8ZJE0_9PLEO</name>
<dbReference type="Proteomes" id="UP001140510">
    <property type="component" value="Unassembled WGS sequence"/>
</dbReference>
<accession>A0A9W8ZJE0</accession>
<dbReference type="PANTHER" id="PTHR22893">
    <property type="entry name" value="NADH OXIDOREDUCTASE-RELATED"/>
    <property type="match status" value="1"/>
</dbReference>
<sequence>MTDRNKSPLLRQITLGDSLVLRNRICMSAMTRNRCTDAKKPTYASVKHYADRARDGTGLIISEGVCIYLGGLDWPHIPVMYKTEHAEAWKHVTDAVHDKGGTMFMQVWHAGRAQNDGMPMLKDSGYPVLAPSNIPASGGKYRDLEGQPGHTTNLTPMTNEHIEEVLQQYINSARLAKLAGFDGIEILAQGGYLLHNFLLTYISNPIQNDPLTSRSRSNQRTDMYGGSIPNRCRFVVSVVDAIMEIWGAAAVGIKICPTDNMNDTTSPYAEISETYTYLIGELVKKEIGYINLSRRGYGEGAVRPAGTELPPGYEPLQEFGPMIKFDDSKTKLLVNEGYTVAEAERLMEDGKIDMICFGRLFIFNPVRSIYGLLMRANGLLRISSGAW</sequence>